<protein>
    <recommendedName>
        <fullName evidence="3">Cyclodipeptide synthase</fullName>
    </recommendedName>
</protein>
<gene>
    <name evidence="4" type="ORF">GCM10023260_02890</name>
</gene>
<sequence>MSIQAVGSRAKSVGLSTEEIKDLEIINISIEYIFNEIPFYINTPSLLNRENSVLAYHREWPVGELLLSKESPLCVDRQQGHGIVSICTQSYNKEPVHY</sequence>
<evidence type="ECO:0000256" key="3">
    <source>
        <dbReference type="ARBA" id="ARBA00030771"/>
    </source>
</evidence>
<dbReference type="NCBIfam" id="TIGR04539">
    <property type="entry name" value="tRNA_cyclodipep"/>
    <property type="match status" value="1"/>
</dbReference>
<name>A0ABP9MDG4_9HYPH</name>
<accession>A0ABP9MDG4</accession>
<dbReference type="EMBL" id="BAABIY010000007">
    <property type="protein sequence ID" value="GAA5095105.1"/>
    <property type="molecule type" value="Genomic_DNA"/>
</dbReference>
<dbReference type="InterPro" id="IPR038622">
    <property type="entry name" value="CDPS_sf"/>
</dbReference>
<dbReference type="Gene3D" id="3.40.50.11710">
    <property type="entry name" value="Cyclodipeptide synthase"/>
    <property type="match status" value="1"/>
</dbReference>
<keyword evidence="5" id="KW-1185">Reference proteome</keyword>
<dbReference type="Pfam" id="PF16715">
    <property type="entry name" value="CDPS"/>
    <property type="match status" value="1"/>
</dbReference>
<dbReference type="Proteomes" id="UP001501525">
    <property type="component" value="Unassembled WGS sequence"/>
</dbReference>
<comment type="similarity">
    <text evidence="1">Belongs to the CDPS family.</text>
</comment>
<reference evidence="5" key="1">
    <citation type="journal article" date="2019" name="Int. J. Syst. Evol. Microbiol.">
        <title>The Global Catalogue of Microorganisms (GCM) 10K type strain sequencing project: providing services to taxonomists for standard genome sequencing and annotation.</title>
        <authorList>
            <consortium name="The Broad Institute Genomics Platform"/>
            <consortium name="The Broad Institute Genome Sequencing Center for Infectious Disease"/>
            <person name="Wu L."/>
            <person name="Ma J."/>
        </authorList>
    </citation>
    <scope>NUCLEOTIDE SEQUENCE [LARGE SCALE GENOMIC DNA]</scope>
    <source>
        <strain evidence="5">JCM 17706</strain>
    </source>
</reference>
<dbReference type="InterPro" id="IPR030903">
    <property type="entry name" value="CDPS"/>
</dbReference>
<comment type="caution">
    <text evidence="4">The sequence shown here is derived from an EMBL/GenBank/DDBJ whole genome shotgun (WGS) entry which is preliminary data.</text>
</comment>
<evidence type="ECO:0000313" key="4">
    <source>
        <dbReference type="EMBL" id="GAA5095105.1"/>
    </source>
</evidence>
<organism evidence="4 5">
    <name type="scientific">Bartonella acomydis</name>
    <dbReference type="NCBI Taxonomy" id="686234"/>
    <lineage>
        <taxon>Bacteria</taxon>
        <taxon>Pseudomonadati</taxon>
        <taxon>Pseudomonadota</taxon>
        <taxon>Alphaproteobacteria</taxon>
        <taxon>Hyphomicrobiales</taxon>
        <taxon>Bartonellaceae</taxon>
        <taxon>Bartonella</taxon>
    </lineage>
</organism>
<proteinExistence type="inferred from homology"/>
<keyword evidence="2" id="KW-0808">Transferase</keyword>
<evidence type="ECO:0000256" key="1">
    <source>
        <dbReference type="ARBA" id="ARBA00006034"/>
    </source>
</evidence>
<evidence type="ECO:0000256" key="2">
    <source>
        <dbReference type="ARBA" id="ARBA00022679"/>
    </source>
</evidence>
<evidence type="ECO:0000313" key="5">
    <source>
        <dbReference type="Proteomes" id="UP001501525"/>
    </source>
</evidence>